<reference evidence="3" key="1">
    <citation type="submission" date="2016-10" db="EMBL/GenBank/DDBJ databases">
        <authorList>
            <person name="Varghese N."/>
            <person name="Submissions S."/>
        </authorList>
    </citation>
    <scope>NUCLEOTIDE SEQUENCE [LARGE SCALE GENOMIC DNA]</scope>
    <source>
        <strain evidence="3">IBRC-M 10403</strain>
    </source>
</reference>
<name>A0A1G6K797_9PSEU</name>
<dbReference type="RefSeq" id="WP_091448115.1">
    <property type="nucleotide sequence ID" value="NZ_FMZZ01000001.1"/>
</dbReference>
<evidence type="ECO:0000256" key="1">
    <source>
        <dbReference type="SAM" id="MobiDB-lite"/>
    </source>
</evidence>
<gene>
    <name evidence="2" type="ORF">SAMN05216174_101753</name>
</gene>
<keyword evidence="3" id="KW-1185">Reference proteome</keyword>
<evidence type="ECO:0000313" key="3">
    <source>
        <dbReference type="Proteomes" id="UP000199501"/>
    </source>
</evidence>
<feature type="compositionally biased region" description="Basic and acidic residues" evidence="1">
    <location>
        <begin position="242"/>
        <end position="252"/>
    </location>
</feature>
<accession>A0A1G6K797</accession>
<sequence length="252" mass="27677">MDYNWDQGGCVTLKANDSATIHNLNKSELYAFFFYNSNRNDNPATVHISWANDKSDDVKVPGATNNMGLAIVVFVWGGDTSGKVTASIPKDQENAQITSYIGSASMPVDTSCLTVNQNLDVQAGTTYDFKQFSRFYATLAETEHALTLSSGKAQFAVTQIEDQTATVYLLNKIADVDNNIKLLTQSVTPKMVTTKPVTDSEKTFYIPGDGNQHIWFNADSVLDSENAQITLKMNAQVPSQSRESDARTPVKH</sequence>
<organism evidence="2 3">
    <name type="scientific">Actinokineospora iranica</name>
    <dbReference type="NCBI Taxonomy" id="1271860"/>
    <lineage>
        <taxon>Bacteria</taxon>
        <taxon>Bacillati</taxon>
        <taxon>Actinomycetota</taxon>
        <taxon>Actinomycetes</taxon>
        <taxon>Pseudonocardiales</taxon>
        <taxon>Pseudonocardiaceae</taxon>
        <taxon>Actinokineospora</taxon>
    </lineage>
</organism>
<feature type="region of interest" description="Disordered" evidence="1">
    <location>
        <begin position="233"/>
        <end position="252"/>
    </location>
</feature>
<proteinExistence type="predicted"/>
<evidence type="ECO:0000313" key="2">
    <source>
        <dbReference type="EMBL" id="SDC26803.1"/>
    </source>
</evidence>
<dbReference type="EMBL" id="FMZZ01000001">
    <property type="protein sequence ID" value="SDC26803.1"/>
    <property type="molecule type" value="Genomic_DNA"/>
</dbReference>
<dbReference type="AlphaFoldDB" id="A0A1G6K797"/>
<dbReference type="Proteomes" id="UP000199501">
    <property type="component" value="Unassembled WGS sequence"/>
</dbReference>
<dbReference type="OrthoDB" id="646010at2"/>
<protein>
    <submittedName>
        <fullName evidence="2">Uncharacterized protein</fullName>
    </submittedName>
</protein>